<dbReference type="InterPro" id="IPR011041">
    <property type="entry name" value="Quinoprot_gluc/sorb_DH_b-prop"/>
</dbReference>
<name>A0A6J6HWF8_9ZZZZ</name>
<protein>
    <submittedName>
        <fullName evidence="2">Unannotated protein</fullName>
    </submittedName>
</protein>
<accession>A0A6J6HWF8</accession>
<dbReference type="SUPFAM" id="SSF50952">
    <property type="entry name" value="Soluble quinoprotein glucose dehydrogenase"/>
    <property type="match status" value="1"/>
</dbReference>
<sequence length="376" mass="40575">MLKFISQLLTASLIAFLSIQTATANPLAPKISITTINTPNLKVVGSNGERGAAIAKLGDSKFLLGGGRNGSNLYLYDLNTKSEQLIGQVISPNQRINDSRFAITDIAVLASDSKSASILISYPIYNKASKCVVVKLSAYEVALTEKPTLSKQKDWFTSKPCVPVSAVQHAAGRLEVIDKATVYLTIGDLGFKKIGSKSARGDLGSVFKVGASKVEKISSGHRNQQGIVLIGTDLYTSEHGPRGGDELNLIKKGIDYGWPSVTYGDRYSFFDYVKPNRPGTHEGFEKPLYYWVPSVAPTELIQLPPVLNWGNWSEQLVMGTLANQSLIFIQLLDKQKVGAVVSVDVGQRIRDLEVTSTGSILATTDSGQLLLITPAA</sequence>
<dbReference type="InterPro" id="IPR012938">
    <property type="entry name" value="Glc/Sorbosone_DH"/>
</dbReference>
<proteinExistence type="predicted"/>
<gene>
    <name evidence="2" type="ORF">UFOPK1894_00615</name>
    <name evidence="3" type="ORF">UFOPK2179_00549</name>
    <name evidence="4" type="ORF">UFOPK2715_00466</name>
</gene>
<reference evidence="2" key="1">
    <citation type="submission" date="2020-05" db="EMBL/GenBank/DDBJ databases">
        <authorList>
            <person name="Chiriac C."/>
            <person name="Salcher M."/>
            <person name="Ghai R."/>
            <person name="Kavagutti S V."/>
        </authorList>
    </citation>
    <scope>NUCLEOTIDE SEQUENCE</scope>
</reference>
<dbReference type="Pfam" id="PF07995">
    <property type="entry name" value="GSDH"/>
    <property type="match status" value="1"/>
</dbReference>
<evidence type="ECO:0000313" key="2">
    <source>
        <dbReference type="EMBL" id="CAB4615825.1"/>
    </source>
</evidence>
<organism evidence="2">
    <name type="scientific">freshwater metagenome</name>
    <dbReference type="NCBI Taxonomy" id="449393"/>
    <lineage>
        <taxon>unclassified sequences</taxon>
        <taxon>metagenomes</taxon>
        <taxon>ecological metagenomes</taxon>
    </lineage>
</organism>
<dbReference type="InterPro" id="IPR011042">
    <property type="entry name" value="6-blade_b-propeller_TolB-like"/>
</dbReference>
<feature type="domain" description="Glucose/Sorbosone dehydrogenase" evidence="1">
    <location>
        <begin position="97"/>
        <end position="369"/>
    </location>
</feature>
<dbReference type="EMBL" id="CAEZVA010000040">
    <property type="protein sequence ID" value="CAB4615825.1"/>
    <property type="molecule type" value="Genomic_DNA"/>
</dbReference>
<dbReference type="EMBL" id="CAEZYN010000029">
    <property type="protein sequence ID" value="CAB4721458.1"/>
    <property type="molecule type" value="Genomic_DNA"/>
</dbReference>
<dbReference type="EMBL" id="CAEZWC010000049">
    <property type="protein sequence ID" value="CAB4647643.1"/>
    <property type="molecule type" value="Genomic_DNA"/>
</dbReference>
<evidence type="ECO:0000313" key="3">
    <source>
        <dbReference type="EMBL" id="CAB4647643.1"/>
    </source>
</evidence>
<dbReference type="AlphaFoldDB" id="A0A6J6HWF8"/>
<dbReference type="Gene3D" id="2.120.10.30">
    <property type="entry name" value="TolB, C-terminal domain"/>
    <property type="match status" value="1"/>
</dbReference>
<evidence type="ECO:0000313" key="4">
    <source>
        <dbReference type="EMBL" id="CAB4721458.1"/>
    </source>
</evidence>
<evidence type="ECO:0000259" key="1">
    <source>
        <dbReference type="Pfam" id="PF07995"/>
    </source>
</evidence>